<dbReference type="InterPro" id="IPR014722">
    <property type="entry name" value="Rib_uL2_dom2"/>
</dbReference>
<dbReference type="EMBL" id="CP001510">
    <property type="protein sequence ID" value="ACS41662.1"/>
    <property type="molecule type" value="Genomic_DNA"/>
</dbReference>
<dbReference type="KEGG" id="mea:Mex_1p3982"/>
<dbReference type="Proteomes" id="UP000009081">
    <property type="component" value="Chromosome"/>
</dbReference>
<feature type="domain" description="KOW" evidence="1">
    <location>
        <begin position="133"/>
        <end position="160"/>
    </location>
</feature>
<dbReference type="eggNOG" id="COG0250">
    <property type="taxonomic scope" value="Bacteria"/>
</dbReference>
<sequence>MDQGRGWLIVRAQLGRFSQVVEGLKSAGCPVFEARREIRVQTDGKPKVTNAPMMGRTLFVGVEEPEYACLLAGLDYVHGILCRGEGMWIWADEIAIQGARPAMIPPKMMTEFADHITGHKKAGKGVQDFVETLFSVGDEVRISNGAFATFMAKIEGVDVKRGRYTVAVDVFGRPVPFEIAEESLEAA</sequence>
<evidence type="ECO:0000313" key="2">
    <source>
        <dbReference type="EMBL" id="ACS41662.1"/>
    </source>
</evidence>
<dbReference type="AlphaFoldDB" id="C5B0S5"/>
<dbReference type="Gene3D" id="2.30.30.30">
    <property type="match status" value="1"/>
</dbReference>
<keyword evidence="3" id="KW-1185">Reference proteome</keyword>
<organism evidence="2 3">
    <name type="scientific">Methylorubrum extorquens (strain ATCC 14718 / DSM 1338 / JCM 2805 / NCIMB 9133 / AM1)</name>
    <name type="common">Methylobacterium extorquens</name>
    <dbReference type="NCBI Taxonomy" id="272630"/>
    <lineage>
        <taxon>Bacteria</taxon>
        <taxon>Pseudomonadati</taxon>
        <taxon>Pseudomonadota</taxon>
        <taxon>Alphaproteobacteria</taxon>
        <taxon>Hyphomicrobiales</taxon>
        <taxon>Methylobacteriaceae</taxon>
        <taxon>Methylorubrum</taxon>
    </lineage>
</organism>
<dbReference type="STRING" id="272630.MexAM1_META1p3982"/>
<dbReference type="HOGENOM" id="CLU_1446108_0_0_5"/>
<dbReference type="SMART" id="SM00739">
    <property type="entry name" value="KOW"/>
    <property type="match status" value="1"/>
</dbReference>
<protein>
    <recommendedName>
        <fullName evidence="1">KOW domain-containing protein</fullName>
    </recommendedName>
</protein>
<gene>
    <name evidence="2" type="ordered locus">MexAM1_META1p3982</name>
</gene>
<evidence type="ECO:0000313" key="3">
    <source>
        <dbReference type="Proteomes" id="UP000009081"/>
    </source>
</evidence>
<dbReference type="InterPro" id="IPR008991">
    <property type="entry name" value="Translation_prot_SH3-like_sf"/>
</dbReference>
<name>C5B0S5_METEA</name>
<dbReference type="InterPro" id="IPR005824">
    <property type="entry name" value="KOW"/>
</dbReference>
<accession>C5B0S5</accession>
<reference evidence="2 3" key="1">
    <citation type="journal article" date="2009" name="PLoS ONE">
        <title>Methylobacterium genome sequences: a reference blueprint to investigate microbial metabolism of C1 compounds from natural and industrial sources.</title>
        <authorList>
            <person name="Vuilleumier S."/>
            <person name="Chistoserdova L."/>
            <person name="Lee M.-C."/>
            <person name="Bringel F."/>
            <person name="Lajus A."/>
            <person name="Zhou Y."/>
            <person name="Gourion B."/>
            <person name="Barbe V."/>
            <person name="Chang J."/>
            <person name="Cruveiller S."/>
            <person name="Dossat C."/>
            <person name="Gillett W."/>
            <person name="Gruffaz C."/>
            <person name="Haugen E."/>
            <person name="Hourcade E."/>
            <person name="Levy R."/>
            <person name="Mangenot S."/>
            <person name="Muller E."/>
            <person name="Nadalig T."/>
            <person name="Pagni M."/>
            <person name="Penny C."/>
            <person name="Peyraud R."/>
            <person name="Robinson D.G."/>
            <person name="Roche D."/>
            <person name="Rouy Z."/>
            <person name="Saenampechek C."/>
            <person name="Salvignol G."/>
            <person name="Vallenet D."/>
            <person name="Wu Z."/>
            <person name="Marx C.J."/>
            <person name="Vorholt J.A."/>
            <person name="Olson M.V."/>
            <person name="Kaul R."/>
            <person name="Weissenbach J."/>
            <person name="Medigue C."/>
            <person name="Lidstrom M.E."/>
        </authorList>
    </citation>
    <scope>NUCLEOTIDE SEQUENCE [LARGE SCALE GENOMIC DNA]</scope>
    <source>
        <strain evidence="3">ATCC 14718 / DSM 1338 / JCM 2805 / NCIMB 9133 / AM1</strain>
    </source>
</reference>
<proteinExistence type="predicted"/>
<dbReference type="SUPFAM" id="SSF50104">
    <property type="entry name" value="Translation proteins SH3-like domain"/>
    <property type="match status" value="1"/>
</dbReference>
<dbReference type="CDD" id="cd06091">
    <property type="entry name" value="KOW_NusG"/>
    <property type="match status" value="1"/>
</dbReference>
<evidence type="ECO:0000259" key="1">
    <source>
        <dbReference type="SMART" id="SM00739"/>
    </source>
</evidence>